<dbReference type="GO" id="GO:0016020">
    <property type="term" value="C:membrane"/>
    <property type="evidence" value="ECO:0007669"/>
    <property type="project" value="UniProtKB-SubCell"/>
</dbReference>
<keyword evidence="9" id="KW-0735">Signal-anchor</keyword>
<dbReference type="InterPro" id="IPR003378">
    <property type="entry name" value="Fringe-like_glycosylTrfase"/>
</dbReference>
<dbReference type="Pfam" id="PF02434">
    <property type="entry name" value="Fringe"/>
    <property type="match status" value="1"/>
</dbReference>
<proteinExistence type="inferred from homology"/>
<keyword evidence="14" id="KW-1185">Reference proteome</keyword>
<comment type="pathway">
    <text evidence="2">Protein modification; protein glycosylation.</text>
</comment>
<keyword evidence="5" id="KW-0328">Glycosyltransferase</keyword>
<evidence type="ECO:0000256" key="11">
    <source>
        <dbReference type="ARBA" id="ARBA00023136"/>
    </source>
</evidence>
<dbReference type="AlphaFoldDB" id="R8BDM9"/>
<evidence type="ECO:0000256" key="2">
    <source>
        <dbReference type="ARBA" id="ARBA00004922"/>
    </source>
</evidence>
<dbReference type="eggNOG" id="KOG2246">
    <property type="taxonomic scope" value="Eukaryota"/>
</dbReference>
<dbReference type="KEGG" id="tmn:UCRPA7_7080"/>
<keyword evidence="6 13" id="KW-0808">Transferase</keyword>
<feature type="domain" description="Fringe-like glycosyltransferase" evidence="12">
    <location>
        <begin position="107"/>
        <end position="167"/>
    </location>
</feature>
<keyword evidence="11" id="KW-0472">Membrane</keyword>
<dbReference type="Gene3D" id="3.90.550.50">
    <property type="match status" value="1"/>
</dbReference>
<accession>R8BDM9</accession>
<dbReference type="OrthoDB" id="414175at2759"/>
<comment type="similarity">
    <text evidence="3">Belongs to the glycosyltransferase 31 family. Beta3-Gal-T subfamily.</text>
</comment>
<evidence type="ECO:0000256" key="3">
    <source>
        <dbReference type="ARBA" id="ARBA00006462"/>
    </source>
</evidence>
<dbReference type="GO" id="GO:0016263">
    <property type="term" value="F:glycoprotein-N-acetylgalactosamine 3-beta-galactosyltransferase activity"/>
    <property type="evidence" value="ECO:0007669"/>
    <property type="project" value="UniProtKB-EC"/>
</dbReference>
<dbReference type="GeneID" id="19327805"/>
<keyword evidence="7" id="KW-0812">Transmembrane</keyword>
<evidence type="ECO:0000259" key="12">
    <source>
        <dbReference type="Pfam" id="PF02434"/>
    </source>
</evidence>
<reference evidence="14" key="1">
    <citation type="journal article" date="2013" name="Genome Announc.">
        <title>Draft genome sequence of the ascomycete Phaeoacremonium aleophilum strain UCR-PA7, a causal agent of the esca disease complex in grapevines.</title>
        <authorList>
            <person name="Blanco-Ulate B."/>
            <person name="Rolshausen P."/>
            <person name="Cantu D."/>
        </authorList>
    </citation>
    <scope>NUCLEOTIDE SEQUENCE [LARGE SCALE GENOMIC DNA]</scope>
    <source>
        <strain evidence="14">UCR-PA7</strain>
    </source>
</reference>
<keyword evidence="8" id="KW-0547">Nucleotide-binding</keyword>
<dbReference type="Proteomes" id="UP000014074">
    <property type="component" value="Unassembled WGS sequence"/>
</dbReference>
<evidence type="ECO:0000256" key="6">
    <source>
        <dbReference type="ARBA" id="ARBA00022679"/>
    </source>
</evidence>
<evidence type="ECO:0000313" key="13">
    <source>
        <dbReference type="EMBL" id="EON97397.1"/>
    </source>
</evidence>
<dbReference type="PANTHER" id="PTHR23033">
    <property type="entry name" value="BETA1,3-GALACTOSYLTRANSFERASE"/>
    <property type="match status" value="1"/>
</dbReference>
<dbReference type="EC" id="2.4.1.122" evidence="4"/>
<evidence type="ECO:0000256" key="5">
    <source>
        <dbReference type="ARBA" id="ARBA00022676"/>
    </source>
</evidence>
<dbReference type="PANTHER" id="PTHR23033:SF47">
    <property type="entry name" value="APPLE DOMAIN-CONTAINING PROTEIN-RELATED"/>
    <property type="match status" value="1"/>
</dbReference>
<sequence length="333" mass="38197">MWKRLLVHLPTTFSEDRISKDNLVIYSDYPETVGDFSIIDVLANTSETARARSDFEVYRTQVEFANNNVYAESAGVAGDNYGPPGGWVIDKYKFLPLIQHAGENWPKAKWYIYMEDDAYLFLPNVLAYLSTFDWQQPHYLGSYAAKSDVVFAHGGAGFALSRGAWEQSFGRNPNMAEDFNQYTADHCCGDQVLGLALNKYFKLEKGWNFTKPLRHCDFFNEMIAPALQKRIEWWDNQSELFRVTSANKEAPPTPEGKHNNALWKQAWQSVDACEAACRGWAECVQWSYVEDLCRMDDKVLMGQGYAPTMSERKTALMTTSGWFKERLDKWHCA</sequence>
<evidence type="ECO:0000256" key="10">
    <source>
        <dbReference type="ARBA" id="ARBA00022989"/>
    </source>
</evidence>
<evidence type="ECO:0000256" key="8">
    <source>
        <dbReference type="ARBA" id="ARBA00022741"/>
    </source>
</evidence>
<evidence type="ECO:0000313" key="14">
    <source>
        <dbReference type="Proteomes" id="UP000014074"/>
    </source>
</evidence>
<organism evidence="13 14">
    <name type="scientific">Phaeoacremonium minimum (strain UCR-PA7)</name>
    <name type="common">Esca disease fungus</name>
    <name type="synonym">Togninia minima</name>
    <dbReference type="NCBI Taxonomy" id="1286976"/>
    <lineage>
        <taxon>Eukaryota</taxon>
        <taxon>Fungi</taxon>
        <taxon>Dikarya</taxon>
        <taxon>Ascomycota</taxon>
        <taxon>Pezizomycotina</taxon>
        <taxon>Sordariomycetes</taxon>
        <taxon>Sordariomycetidae</taxon>
        <taxon>Togniniales</taxon>
        <taxon>Togniniaceae</taxon>
        <taxon>Phaeoacremonium</taxon>
    </lineage>
</organism>
<dbReference type="HOGENOM" id="CLU_022549_2_0_1"/>
<gene>
    <name evidence="13" type="ORF">UCRPA7_7080</name>
</gene>
<evidence type="ECO:0000256" key="4">
    <source>
        <dbReference type="ARBA" id="ARBA00012557"/>
    </source>
</evidence>
<protein>
    <recommendedName>
        <fullName evidence="4">N-acetylgalactosaminide beta-1,3-galactosyltransferase</fullName>
        <ecNumber evidence="4">2.4.1.122</ecNumber>
    </recommendedName>
</protein>
<dbReference type="GO" id="GO:0000166">
    <property type="term" value="F:nucleotide binding"/>
    <property type="evidence" value="ECO:0007669"/>
    <property type="project" value="UniProtKB-KW"/>
</dbReference>
<comment type="subcellular location">
    <subcellularLocation>
        <location evidence="1">Membrane</location>
        <topology evidence="1">Single-pass type II membrane protein</topology>
    </subcellularLocation>
</comment>
<dbReference type="RefSeq" id="XP_007917806.1">
    <property type="nucleotide sequence ID" value="XM_007919615.1"/>
</dbReference>
<evidence type="ECO:0000256" key="7">
    <source>
        <dbReference type="ARBA" id="ARBA00022692"/>
    </source>
</evidence>
<evidence type="ECO:0000256" key="1">
    <source>
        <dbReference type="ARBA" id="ARBA00004606"/>
    </source>
</evidence>
<dbReference type="InterPro" id="IPR026050">
    <property type="entry name" value="C1GALT1/C1GALT1_chp1"/>
</dbReference>
<dbReference type="EMBL" id="KB933264">
    <property type="protein sequence ID" value="EON97397.1"/>
    <property type="molecule type" value="Genomic_DNA"/>
</dbReference>
<name>R8BDM9_PHAM7</name>
<evidence type="ECO:0000256" key="9">
    <source>
        <dbReference type="ARBA" id="ARBA00022968"/>
    </source>
</evidence>
<keyword evidence="10" id="KW-1133">Transmembrane helix</keyword>